<dbReference type="STRING" id="7897.ENSLACP00000011716"/>
<dbReference type="InterPro" id="IPR036873">
    <property type="entry name" value="Rhodanese-like_dom_sf"/>
</dbReference>
<dbReference type="GeneTree" id="ENSGT00940000164601"/>
<dbReference type="SMART" id="SM00450">
    <property type="entry name" value="RHOD"/>
    <property type="match status" value="1"/>
</dbReference>
<dbReference type="KEGG" id="lcm:102364813"/>
<dbReference type="OrthoDB" id="566238at2759"/>
<dbReference type="Pfam" id="PF00581">
    <property type="entry name" value="Rhodanese"/>
    <property type="match status" value="1"/>
</dbReference>
<sequence length="166" mass="18127">MSVFGRGLGLWSRSSLQRAVAVGGNPSWRPSCRLIRAAGRAAPTAGVPSENLLLFTLRKDVLCRSLCTALSEEVSYEQLKHLLKTKDAVVIDVREPWELKEYGRIPGSINVPLGELGKALQLDPGDFKEKYSGNQPCKSDNIVFSCLAGIRSKTAVNEAMSMGYSR</sequence>
<dbReference type="PANTHER" id="PTHR44086:SF10">
    <property type="entry name" value="THIOSULFATE SULFURTRANSFERASE_RHODANESE-LIKE DOMAIN-CONTAINING PROTEIN 3"/>
    <property type="match status" value="1"/>
</dbReference>
<dbReference type="InterPro" id="IPR001763">
    <property type="entry name" value="Rhodanese-like_dom"/>
</dbReference>
<dbReference type="eggNOG" id="KOG1530">
    <property type="taxonomic scope" value="Eukaryota"/>
</dbReference>
<evidence type="ECO:0000259" key="1">
    <source>
        <dbReference type="PROSITE" id="PS50206"/>
    </source>
</evidence>
<dbReference type="EMBL" id="AFYH01109224">
    <property type="status" value="NOT_ANNOTATED_CDS"/>
    <property type="molecule type" value="Genomic_DNA"/>
</dbReference>
<accession>H3APZ5</accession>
<organism evidence="2 3">
    <name type="scientific">Latimeria chalumnae</name>
    <name type="common">Coelacanth</name>
    <dbReference type="NCBI Taxonomy" id="7897"/>
    <lineage>
        <taxon>Eukaryota</taxon>
        <taxon>Metazoa</taxon>
        <taxon>Chordata</taxon>
        <taxon>Craniata</taxon>
        <taxon>Vertebrata</taxon>
        <taxon>Euteleostomi</taxon>
        <taxon>Coelacanthiformes</taxon>
        <taxon>Coelacanthidae</taxon>
        <taxon>Latimeria</taxon>
    </lineage>
</organism>
<dbReference type="EMBL" id="AFYH01109223">
    <property type="status" value="NOT_ANNOTATED_CDS"/>
    <property type="molecule type" value="Genomic_DNA"/>
</dbReference>
<dbReference type="AlphaFoldDB" id="H3APZ5"/>
<dbReference type="EMBL" id="AFYH01109222">
    <property type="status" value="NOT_ANNOTATED_CDS"/>
    <property type="molecule type" value="Genomic_DNA"/>
</dbReference>
<dbReference type="InParanoid" id="H3APZ5"/>
<dbReference type="HOGENOM" id="CLU_089574_0_1_1"/>
<keyword evidence="3" id="KW-1185">Reference proteome</keyword>
<dbReference type="Ensembl" id="ENSLACT00000011805.1">
    <property type="protein sequence ID" value="ENSLACP00000011716.1"/>
    <property type="gene ID" value="ENSLACG00000010313.1"/>
</dbReference>
<dbReference type="Proteomes" id="UP000008672">
    <property type="component" value="Unassembled WGS sequence"/>
</dbReference>
<dbReference type="PANTHER" id="PTHR44086">
    <property type="entry name" value="THIOSULFATE SULFURTRANSFERASE RDL2, MITOCHONDRIAL-RELATED"/>
    <property type="match status" value="1"/>
</dbReference>
<evidence type="ECO:0000313" key="2">
    <source>
        <dbReference type="Ensembl" id="ENSLACP00000011716.1"/>
    </source>
</evidence>
<reference evidence="3" key="1">
    <citation type="submission" date="2011-08" db="EMBL/GenBank/DDBJ databases">
        <title>The draft genome of Latimeria chalumnae.</title>
        <authorList>
            <person name="Di Palma F."/>
            <person name="Alfoldi J."/>
            <person name="Johnson J."/>
            <person name="Berlin A."/>
            <person name="Gnerre S."/>
            <person name="Jaffe D."/>
            <person name="MacCallum I."/>
            <person name="Young S."/>
            <person name="Walker B.J."/>
            <person name="Lander E."/>
            <person name="Lindblad-Toh K."/>
        </authorList>
    </citation>
    <scope>NUCLEOTIDE SEQUENCE [LARGE SCALE GENOMIC DNA]</scope>
    <source>
        <strain evidence="3">Wild caught</strain>
    </source>
</reference>
<evidence type="ECO:0000313" key="3">
    <source>
        <dbReference type="Proteomes" id="UP000008672"/>
    </source>
</evidence>
<feature type="domain" description="Rhodanese" evidence="1">
    <location>
        <begin position="84"/>
        <end position="166"/>
    </location>
</feature>
<dbReference type="Bgee" id="ENSLACG00000010313">
    <property type="expression patterns" value="Expressed in muscle tissue and 6 other cell types or tissues"/>
</dbReference>
<dbReference type="Gene3D" id="3.40.250.10">
    <property type="entry name" value="Rhodanese-like domain"/>
    <property type="match status" value="1"/>
</dbReference>
<reference evidence="2" key="2">
    <citation type="submission" date="2025-08" db="UniProtKB">
        <authorList>
            <consortium name="Ensembl"/>
        </authorList>
    </citation>
    <scope>IDENTIFICATION</scope>
</reference>
<dbReference type="PROSITE" id="PS50206">
    <property type="entry name" value="RHODANESE_3"/>
    <property type="match status" value="1"/>
</dbReference>
<protein>
    <submittedName>
        <fullName evidence="2">Thiosulfate sulfurtransferase like domain containing 3</fullName>
    </submittedName>
</protein>
<dbReference type="SUPFAM" id="SSF52821">
    <property type="entry name" value="Rhodanese/Cell cycle control phosphatase"/>
    <property type="match status" value="1"/>
</dbReference>
<name>H3APZ5_LATCH</name>
<proteinExistence type="predicted"/>
<reference evidence="2" key="3">
    <citation type="submission" date="2025-09" db="UniProtKB">
        <authorList>
            <consortium name="Ensembl"/>
        </authorList>
    </citation>
    <scope>IDENTIFICATION</scope>
</reference>